<comment type="caution">
    <text evidence="1">The sequence shown here is derived from an EMBL/GenBank/DDBJ whole genome shotgun (WGS) entry which is preliminary data.</text>
</comment>
<name>T2JPG2_CROWT</name>
<evidence type="ECO:0000313" key="1">
    <source>
        <dbReference type="EMBL" id="CCQ66939.1"/>
    </source>
</evidence>
<organism evidence="1 2">
    <name type="scientific">Crocosphaera watsonii WH 0402</name>
    <dbReference type="NCBI Taxonomy" id="1284629"/>
    <lineage>
        <taxon>Bacteria</taxon>
        <taxon>Bacillati</taxon>
        <taxon>Cyanobacteriota</taxon>
        <taxon>Cyanophyceae</taxon>
        <taxon>Oscillatoriophycideae</taxon>
        <taxon>Chroococcales</taxon>
        <taxon>Aphanothecaceae</taxon>
        <taxon>Crocosphaera</taxon>
    </lineage>
</organism>
<protein>
    <submittedName>
        <fullName evidence="1">Uncharacterized protein</fullName>
    </submittedName>
</protein>
<gene>
    <name evidence="1" type="ORF">CWATWH0402_1122</name>
</gene>
<reference evidence="1 2" key="2">
    <citation type="submission" date="2013-09" db="EMBL/GenBank/DDBJ databases">
        <title>Whole genome comparison of six Crocosphaera watsonii strains with differing phenotypes.</title>
        <authorList>
            <person name="Bench S.R."/>
            <person name="Heller P."/>
            <person name="Frank I."/>
            <person name="Arciniega M."/>
            <person name="Shilova I.N."/>
            <person name="Zehr J.P."/>
        </authorList>
    </citation>
    <scope>NUCLEOTIDE SEQUENCE [LARGE SCALE GENOMIC DNA]</scope>
    <source>
        <strain evidence="1 2">WH 0402</strain>
    </source>
</reference>
<evidence type="ECO:0000313" key="2">
    <source>
        <dbReference type="Proteomes" id="UP000018130"/>
    </source>
</evidence>
<dbReference type="EMBL" id="CAQN01000505">
    <property type="protein sequence ID" value="CCQ66939.1"/>
    <property type="molecule type" value="Genomic_DNA"/>
</dbReference>
<sequence>MQKGNNENKSNYSINSIPRNENQEIIINIGLNNIGLNIIKPLRIQ</sequence>
<proteinExistence type="predicted"/>
<accession>T2JPG2</accession>
<dbReference type="Proteomes" id="UP000018130">
    <property type="component" value="Unassembled WGS sequence"/>
</dbReference>
<dbReference type="AlphaFoldDB" id="T2JPG2"/>
<reference evidence="1 2" key="1">
    <citation type="submission" date="2013-01" db="EMBL/GenBank/DDBJ databases">
        <authorList>
            <person name="Bench S."/>
        </authorList>
    </citation>
    <scope>NUCLEOTIDE SEQUENCE [LARGE SCALE GENOMIC DNA]</scope>
    <source>
        <strain evidence="1 2">WH 0402</strain>
    </source>
</reference>